<evidence type="ECO:0000313" key="2">
    <source>
        <dbReference type="Proteomes" id="UP000564704"/>
    </source>
</evidence>
<comment type="caution">
    <text evidence="1">The sequence shown here is derived from an EMBL/GenBank/DDBJ whole genome shotgun (WGS) entry which is preliminary data.</text>
</comment>
<gene>
    <name evidence="1" type="ORF">FDP25_16660</name>
</gene>
<sequence length="125" mass="14592">MSLEKKWIVDFDEDFKKKEFDNFPKEVRLKILEMALVLQGVGPELGRPLVDTLYDSKHANMKELRFNLGDETWRVAFAFDTERKALLLTAGDKSGVNQKRFYKKLIKTADARFDAHLEKLKGKDR</sequence>
<keyword evidence="2" id="KW-1185">Reference proteome</keyword>
<protein>
    <submittedName>
        <fullName evidence="1">Addiction module toxin RelE</fullName>
    </submittedName>
</protein>
<evidence type="ECO:0000313" key="1">
    <source>
        <dbReference type="EMBL" id="MRU17074.1"/>
    </source>
</evidence>
<accession>A0A844D4J0</accession>
<dbReference type="RefSeq" id="WP_154155001.1">
    <property type="nucleotide sequence ID" value="NZ_SZWE01000002.1"/>
</dbReference>
<dbReference type="EMBL" id="SZWE01000002">
    <property type="protein sequence ID" value="MRU17074.1"/>
    <property type="molecule type" value="Genomic_DNA"/>
</dbReference>
<proteinExistence type="predicted"/>
<name>A0A844D4J0_9RHOB</name>
<dbReference type="Proteomes" id="UP000564704">
    <property type="component" value="Unassembled WGS sequence"/>
</dbReference>
<dbReference type="AlphaFoldDB" id="A0A844D4J0"/>
<dbReference type="OrthoDB" id="330810at2"/>
<dbReference type="Pfam" id="PF05973">
    <property type="entry name" value="Gp49"/>
    <property type="match status" value="1"/>
</dbReference>
<organism evidence="1 2">
    <name type="scientific">Roseovarius bejariae</name>
    <dbReference type="NCBI Taxonomy" id="2576383"/>
    <lineage>
        <taxon>Bacteria</taxon>
        <taxon>Pseudomonadati</taxon>
        <taxon>Pseudomonadota</taxon>
        <taxon>Alphaproteobacteria</taxon>
        <taxon>Rhodobacterales</taxon>
        <taxon>Roseobacteraceae</taxon>
        <taxon>Roseovarius</taxon>
    </lineage>
</organism>
<reference evidence="1 2" key="1">
    <citation type="submission" date="2019-05" db="EMBL/GenBank/DDBJ databases">
        <title>Roseovarius bejariae sp. nov., a moderately halophylic bacterium isolated from a saline soil in Rambla Salada (Murcia).</title>
        <authorList>
            <person name="Castro D.J."/>
            <person name="Gomez-Altuve A."/>
            <person name="Reina J.C."/>
            <person name="Rodriguez M."/>
            <person name="Sampedro I."/>
            <person name="Llamas I."/>
            <person name="Martinez-Checa F."/>
        </authorList>
    </citation>
    <scope>NUCLEOTIDE SEQUENCE [LARGE SCALE GENOMIC DNA]</scope>
    <source>
        <strain evidence="1 2">A21</strain>
    </source>
</reference>
<dbReference type="InterPro" id="IPR009241">
    <property type="entry name" value="HigB-like"/>
</dbReference>